<dbReference type="EMBL" id="CH473986">
    <property type="protein sequence ID" value="EDL94546.1"/>
    <property type="molecule type" value="Genomic_DNA"/>
</dbReference>
<dbReference type="Proteomes" id="UP000234681">
    <property type="component" value="Chromosome 1"/>
</dbReference>
<gene>
    <name evidence="1" type="ORF">rCG_64277</name>
</gene>
<proteinExistence type="predicted"/>
<organism evidence="1 2">
    <name type="scientific">Rattus norvegicus</name>
    <name type="common">Rat</name>
    <dbReference type="NCBI Taxonomy" id="10116"/>
    <lineage>
        <taxon>Eukaryota</taxon>
        <taxon>Metazoa</taxon>
        <taxon>Chordata</taxon>
        <taxon>Craniata</taxon>
        <taxon>Vertebrata</taxon>
        <taxon>Euteleostomi</taxon>
        <taxon>Mammalia</taxon>
        <taxon>Eutheria</taxon>
        <taxon>Euarchontoglires</taxon>
        <taxon>Glires</taxon>
        <taxon>Rodentia</taxon>
        <taxon>Myomorpha</taxon>
        <taxon>Muroidea</taxon>
        <taxon>Muridae</taxon>
        <taxon>Murinae</taxon>
        <taxon>Rattus</taxon>
    </lineage>
</organism>
<accession>A6JI72</accession>
<sequence length="54" mass="6103">MRCHLEIQLSSGLIITMIPSNEELVQSYTISLLPFICRYASQLSHPSHSNRSIS</sequence>
<dbReference type="AlphaFoldDB" id="A6JI72"/>
<reference evidence="2" key="1">
    <citation type="submission" date="2005-09" db="EMBL/GenBank/DDBJ databases">
        <authorList>
            <person name="Mural R.J."/>
            <person name="Li P.W."/>
            <person name="Adams M.D."/>
            <person name="Amanatides P.G."/>
            <person name="Baden-Tillson H."/>
            <person name="Barnstead M."/>
            <person name="Chin S.H."/>
            <person name="Dew I."/>
            <person name="Evans C.A."/>
            <person name="Ferriera S."/>
            <person name="Flanigan M."/>
            <person name="Fosler C."/>
            <person name="Glodek A."/>
            <person name="Gu Z."/>
            <person name="Holt R.A."/>
            <person name="Jennings D."/>
            <person name="Kraft C.L."/>
            <person name="Lu F."/>
            <person name="Nguyen T."/>
            <person name="Nusskern D.R."/>
            <person name="Pfannkoch C.M."/>
            <person name="Sitter C."/>
            <person name="Sutton G.G."/>
            <person name="Venter J.C."/>
            <person name="Wang Z."/>
            <person name="Woodage T."/>
            <person name="Zheng X.H."/>
            <person name="Zhong F."/>
        </authorList>
    </citation>
    <scope>NUCLEOTIDE SEQUENCE [LARGE SCALE GENOMIC DNA]</scope>
    <source>
        <strain>BN</strain>
        <strain evidence="2">Sprague-Dawley</strain>
    </source>
</reference>
<evidence type="ECO:0000313" key="1">
    <source>
        <dbReference type="EMBL" id="EDL94546.1"/>
    </source>
</evidence>
<protein>
    <submittedName>
        <fullName evidence="1">RCG64277</fullName>
    </submittedName>
</protein>
<name>A6JI72_RAT</name>
<evidence type="ECO:0000313" key="2">
    <source>
        <dbReference type="Proteomes" id="UP000234681"/>
    </source>
</evidence>